<evidence type="ECO:0000313" key="2">
    <source>
        <dbReference type="Proteomes" id="UP000018872"/>
    </source>
</evidence>
<proteinExistence type="predicted"/>
<organism evidence="1 2">
    <name type="scientific">Tannerella sp. oral taxon BU063 isolate Cell 5</name>
    <dbReference type="NCBI Taxonomy" id="1410950"/>
    <lineage>
        <taxon>Bacteria</taxon>
        <taxon>Pseudomonadati</taxon>
        <taxon>Bacteroidota</taxon>
        <taxon>Bacteroidia</taxon>
        <taxon>Bacteroidales</taxon>
        <taxon>Tannerellaceae</taxon>
        <taxon>Tannerella</taxon>
    </lineage>
</organism>
<name>W2CDT8_9BACT</name>
<sequence>MFGCRYFYVTGNGRIDMFARCFLMELWERMQYAPTLTYEKGACFLSAVGRGRGGLAGMDFFYLLGR</sequence>
<gene>
    <name evidence="1" type="ORF">T229_04365</name>
</gene>
<dbReference type="EMBL" id="AYYC01000547">
    <property type="protein sequence ID" value="ETK05275.1"/>
    <property type="molecule type" value="Genomic_DNA"/>
</dbReference>
<evidence type="ECO:0000313" key="1">
    <source>
        <dbReference type="EMBL" id="ETK05275.1"/>
    </source>
</evidence>
<dbReference type="AlphaFoldDB" id="W2CDT8"/>
<reference evidence="1 2" key="1">
    <citation type="submission" date="2013-11" db="EMBL/GenBank/DDBJ databases">
        <title>Single cell genomics of uncultured Tannerella BU063 (oral taxon 286).</title>
        <authorList>
            <person name="Beall C.J."/>
            <person name="Campbell A.G."/>
            <person name="Griffen A.L."/>
            <person name="Podar M."/>
            <person name="Leys E.J."/>
        </authorList>
    </citation>
    <scope>NUCLEOTIDE SEQUENCE [LARGE SCALE GENOMIC DNA]</scope>
    <source>
        <strain evidence="1">Cell 5</strain>
    </source>
</reference>
<accession>W2CDT8</accession>
<protein>
    <submittedName>
        <fullName evidence="1">Uncharacterized protein</fullName>
    </submittedName>
</protein>
<dbReference type="Proteomes" id="UP000018872">
    <property type="component" value="Unassembled WGS sequence"/>
</dbReference>
<comment type="caution">
    <text evidence="1">The sequence shown here is derived from an EMBL/GenBank/DDBJ whole genome shotgun (WGS) entry which is preliminary data.</text>
</comment>